<dbReference type="CDD" id="cd21089">
    <property type="entry name" value="Trm112-like"/>
    <property type="match status" value="1"/>
</dbReference>
<dbReference type="STRING" id="1257118.L8H9K6"/>
<protein>
    <submittedName>
        <fullName evidence="2">TRM112 family protein</fullName>
    </submittedName>
</protein>
<dbReference type="GeneID" id="14923117"/>
<evidence type="ECO:0000313" key="2">
    <source>
        <dbReference type="EMBL" id="ELR22189.1"/>
    </source>
</evidence>
<dbReference type="OMA" id="NMLTSKC"/>
<dbReference type="InterPro" id="IPR005651">
    <property type="entry name" value="Trm112-like"/>
</dbReference>
<dbReference type="SUPFAM" id="SSF158997">
    <property type="entry name" value="Trm112p-like"/>
    <property type="match status" value="1"/>
</dbReference>
<evidence type="ECO:0000313" key="3">
    <source>
        <dbReference type="Proteomes" id="UP000011083"/>
    </source>
</evidence>
<name>L8H9K6_ACACF</name>
<dbReference type="EMBL" id="KB007887">
    <property type="protein sequence ID" value="ELR22189.1"/>
    <property type="molecule type" value="Genomic_DNA"/>
</dbReference>
<reference evidence="2 3" key="1">
    <citation type="journal article" date="2013" name="Genome Biol.">
        <title>Genome of Acanthamoeba castellanii highlights extensive lateral gene transfer and early evolution of tyrosine kinase signaling.</title>
        <authorList>
            <person name="Clarke M."/>
            <person name="Lohan A.J."/>
            <person name="Liu B."/>
            <person name="Lagkouvardos I."/>
            <person name="Roy S."/>
            <person name="Zafar N."/>
            <person name="Bertelli C."/>
            <person name="Schilde C."/>
            <person name="Kianianmomeni A."/>
            <person name="Burglin T.R."/>
            <person name="Frech C."/>
            <person name="Turcotte B."/>
            <person name="Kopec K.O."/>
            <person name="Synnott J.M."/>
            <person name="Choo C."/>
            <person name="Paponov I."/>
            <person name="Finkler A."/>
            <person name="Soon Heng Tan C."/>
            <person name="Hutchins A.P."/>
            <person name="Weinmeier T."/>
            <person name="Rattei T."/>
            <person name="Chu J.S."/>
            <person name="Gimenez G."/>
            <person name="Irimia M."/>
            <person name="Rigden D.J."/>
            <person name="Fitzpatrick D.A."/>
            <person name="Lorenzo-Morales J."/>
            <person name="Bateman A."/>
            <person name="Chiu C.H."/>
            <person name="Tang P."/>
            <person name="Hegemann P."/>
            <person name="Fromm H."/>
            <person name="Raoult D."/>
            <person name="Greub G."/>
            <person name="Miranda-Saavedra D."/>
            <person name="Chen N."/>
            <person name="Nash P."/>
            <person name="Ginger M.L."/>
            <person name="Horn M."/>
            <person name="Schaap P."/>
            <person name="Caler L."/>
            <person name="Loftus B."/>
        </authorList>
    </citation>
    <scope>NUCLEOTIDE SEQUENCE [LARGE SCALE GENOMIC DNA]</scope>
    <source>
        <strain evidence="2 3">Neff</strain>
    </source>
</reference>
<dbReference type="OrthoDB" id="2187549at2759"/>
<dbReference type="PANTHER" id="PTHR12773:SF0">
    <property type="entry name" value="MULTIFUNCTIONAL METHYLTRANSFERASE SUBUNIT TRM112-LIKE PROTEIN"/>
    <property type="match status" value="1"/>
</dbReference>
<dbReference type="KEGG" id="acan:ACA1_126700"/>
<proteinExistence type="inferred from homology"/>
<dbReference type="RefSeq" id="XP_004348703.1">
    <property type="nucleotide sequence ID" value="XM_004348653.1"/>
</dbReference>
<evidence type="ECO:0000256" key="1">
    <source>
        <dbReference type="ARBA" id="ARBA00007980"/>
    </source>
</evidence>
<sequence length="122" mass="13793">MKLLTHNMLQCNKKGCTSNNYPLALHAQEVSREESEFRPEFLKHMLTKLDYSALVFAAKALSIEIPEQMPTNAADDDNFLRGLHTALVEINVKEGELKCQNCSRSFPISKGIPNMLLNEEEV</sequence>
<keyword evidence="3" id="KW-1185">Reference proteome</keyword>
<accession>L8H9K6</accession>
<dbReference type="Proteomes" id="UP000011083">
    <property type="component" value="Unassembled WGS sequence"/>
</dbReference>
<dbReference type="AlphaFoldDB" id="L8H9K6"/>
<dbReference type="VEuPathDB" id="AmoebaDB:ACA1_126700"/>
<dbReference type="Gene3D" id="2.20.25.10">
    <property type="match status" value="1"/>
</dbReference>
<comment type="similarity">
    <text evidence="1">Belongs to the TRM112 family.</text>
</comment>
<organism evidence="2 3">
    <name type="scientific">Acanthamoeba castellanii (strain ATCC 30010 / Neff)</name>
    <dbReference type="NCBI Taxonomy" id="1257118"/>
    <lineage>
        <taxon>Eukaryota</taxon>
        <taxon>Amoebozoa</taxon>
        <taxon>Discosea</taxon>
        <taxon>Longamoebia</taxon>
        <taxon>Centramoebida</taxon>
        <taxon>Acanthamoebidae</taxon>
        <taxon>Acanthamoeba</taxon>
    </lineage>
</organism>
<dbReference type="GO" id="GO:0046982">
    <property type="term" value="F:protein heterodimerization activity"/>
    <property type="evidence" value="ECO:0007669"/>
    <property type="project" value="InterPro"/>
</dbReference>
<dbReference type="InterPro" id="IPR039127">
    <property type="entry name" value="Trm112"/>
</dbReference>
<dbReference type="GO" id="GO:0070476">
    <property type="term" value="P:rRNA (guanine-N7)-methylation"/>
    <property type="evidence" value="ECO:0007669"/>
    <property type="project" value="TreeGrafter"/>
</dbReference>
<dbReference type="PANTHER" id="PTHR12773">
    <property type="entry name" value="UPF0315 PROTEIN-RELATED"/>
    <property type="match status" value="1"/>
</dbReference>
<dbReference type="Pfam" id="PF03966">
    <property type="entry name" value="Trm112p"/>
    <property type="match status" value="1"/>
</dbReference>
<dbReference type="GO" id="GO:0030488">
    <property type="term" value="P:tRNA methylation"/>
    <property type="evidence" value="ECO:0007669"/>
    <property type="project" value="TreeGrafter"/>
</dbReference>
<gene>
    <name evidence="2" type="ORF">ACA1_126700</name>
</gene>